<feature type="transmembrane region" description="Helical" evidence="1">
    <location>
        <begin position="21"/>
        <end position="44"/>
    </location>
</feature>
<keyword evidence="1" id="KW-0472">Membrane</keyword>
<comment type="caution">
    <text evidence="2">The sequence shown here is derived from an EMBL/GenBank/DDBJ whole genome shotgun (WGS) entry which is preliminary data.</text>
</comment>
<sequence length="186" mass="20960">MNTNMSLRNDRFRTEMELNPILQKVIAVYHIIQVIAIITCLAYVVIKLEVYIVFFVIIPVILFIILWVASKCNCQDLVVLLVHYNPILSTTCFLLVFPLFVIACIKNQNMYMYYNISLYEVPVLVIAVMTGIISLGSAVFAVMGIWKSARHVVLIARSGEYDSVNAVGCVQPTYDAPVTFTDLNGK</sequence>
<keyword evidence="1" id="KW-0812">Transmembrane</keyword>
<dbReference type="EMBL" id="JBJQND010000003">
    <property type="protein sequence ID" value="KAL3882013.1"/>
    <property type="molecule type" value="Genomic_DNA"/>
</dbReference>
<evidence type="ECO:0000313" key="2">
    <source>
        <dbReference type="EMBL" id="KAL3882013.1"/>
    </source>
</evidence>
<gene>
    <name evidence="2" type="ORF">ACJMK2_028394</name>
</gene>
<name>A0ABD3XAW4_SINWO</name>
<evidence type="ECO:0000256" key="1">
    <source>
        <dbReference type="SAM" id="Phobius"/>
    </source>
</evidence>
<dbReference type="AlphaFoldDB" id="A0ABD3XAW4"/>
<keyword evidence="3" id="KW-1185">Reference proteome</keyword>
<proteinExistence type="predicted"/>
<dbReference type="Proteomes" id="UP001634394">
    <property type="component" value="Unassembled WGS sequence"/>
</dbReference>
<evidence type="ECO:0000313" key="3">
    <source>
        <dbReference type="Proteomes" id="UP001634394"/>
    </source>
</evidence>
<feature type="transmembrane region" description="Helical" evidence="1">
    <location>
        <begin position="50"/>
        <end position="69"/>
    </location>
</feature>
<keyword evidence="1" id="KW-1133">Transmembrane helix</keyword>
<accession>A0ABD3XAW4</accession>
<feature type="transmembrane region" description="Helical" evidence="1">
    <location>
        <begin position="81"/>
        <end position="103"/>
    </location>
</feature>
<protein>
    <submittedName>
        <fullName evidence="2">Uncharacterized protein</fullName>
    </submittedName>
</protein>
<organism evidence="2 3">
    <name type="scientific">Sinanodonta woodiana</name>
    <name type="common">Chinese pond mussel</name>
    <name type="synonym">Anodonta woodiana</name>
    <dbReference type="NCBI Taxonomy" id="1069815"/>
    <lineage>
        <taxon>Eukaryota</taxon>
        <taxon>Metazoa</taxon>
        <taxon>Spiralia</taxon>
        <taxon>Lophotrochozoa</taxon>
        <taxon>Mollusca</taxon>
        <taxon>Bivalvia</taxon>
        <taxon>Autobranchia</taxon>
        <taxon>Heteroconchia</taxon>
        <taxon>Palaeoheterodonta</taxon>
        <taxon>Unionida</taxon>
        <taxon>Unionoidea</taxon>
        <taxon>Unionidae</taxon>
        <taxon>Unioninae</taxon>
        <taxon>Sinanodonta</taxon>
    </lineage>
</organism>
<feature type="transmembrane region" description="Helical" evidence="1">
    <location>
        <begin position="123"/>
        <end position="146"/>
    </location>
</feature>
<reference evidence="2 3" key="1">
    <citation type="submission" date="2024-11" db="EMBL/GenBank/DDBJ databases">
        <title>Chromosome-level genome assembly of the freshwater bivalve Anodonta woodiana.</title>
        <authorList>
            <person name="Chen X."/>
        </authorList>
    </citation>
    <scope>NUCLEOTIDE SEQUENCE [LARGE SCALE GENOMIC DNA]</scope>
    <source>
        <strain evidence="2">MN2024</strain>
        <tissue evidence="2">Gills</tissue>
    </source>
</reference>